<sequence length="140" mass="15248">MQPLPPFHLNSTYVAFGSAGAEASTMKMMFDVKIEKSQQLLSIAIHTGSPTGSGGPPDRHRPKGWPHPCRLRRPLAAGHPVSLLRRRIPLRAASSGPSLDFPTSTDIIHNRSSHLRLPAMSSPPLWGRLPCFDCGLLLRG</sequence>
<name>A0A8J5SUN1_ZIZPA</name>
<dbReference type="Proteomes" id="UP000729402">
    <property type="component" value="Unassembled WGS sequence"/>
</dbReference>
<dbReference type="EMBL" id="JAAALK010000283">
    <property type="protein sequence ID" value="KAG8069713.1"/>
    <property type="molecule type" value="Genomic_DNA"/>
</dbReference>
<keyword evidence="3" id="KW-1185">Reference proteome</keyword>
<protein>
    <submittedName>
        <fullName evidence="2">Uncharacterized protein</fullName>
    </submittedName>
</protein>
<accession>A0A8J5SUN1</accession>
<comment type="caution">
    <text evidence="2">The sequence shown here is derived from an EMBL/GenBank/DDBJ whole genome shotgun (WGS) entry which is preliminary data.</text>
</comment>
<reference evidence="2" key="2">
    <citation type="submission" date="2021-02" db="EMBL/GenBank/DDBJ databases">
        <authorList>
            <person name="Kimball J.A."/>
            <person name="Haas M.W."/>
            <person name="Macchietto M."/>
            <person name="Kono T."/>
            <person name="Duquette J."/>
            <person name="Shao M."/>
        </authorList>
    </citation>
    <scope>NUCLEOTIDE SEQUENCE</scope>
    <source>
        <tissue evidence="2">Fresh leaf tissue</tissue>
    </source>
</reference>
<proteinExistence type="predicted"/>
<gene>
    <name evidence="2" type="ORF">GUJ93_ZPchr0006g44812</name>
</gene>
<evidence type="ECO:0000256" key="1">
    <source>
        <dbReference type="SAM" id="MobiDB-lite"/>
    </source>
</evidence>
<evidence type="ECO:0000313" key="3">
    <source>
        <dbReference type="Proteomes" id="UP000729402"/>
    </source>
</evidence>
<dbReference type="AlphaFoldDB" id="A0A8J5SUN1"/>
<feature type="region of interest" description="Disordered" evidence="1">
    <location>
        <begin position="46"/>
        <end position="67"/>
    </location>
</feature>
<reference evidence="2" key="1">
    <citation type="journal article" date="2021" name="bioRxiv">
        <title>Whole Genome Assembly and Annotation of Northern Wild Rice, Zizania palustris L., Supports a Whole Genome Duplication in the Zizania Genus.</title>
        <authorList>
            <person name="Haas M."/>
            <person name="Kono T."/>
            <person name="Macchietto M."/>
            <person name="Millas R."/>
            <person name="McGilp L."/>
            <person name="Shao M."/>
            <person name="Duquette J."/>
            <person name="Hirsch C.N."/>
            <person name="Kimball J."/>
        </authorList>
    </citation>
    <scope>NUCLEOTIDE SEQUENCE</scope>
    <source>
        <tissue evidence="2">Fresh leaf tissue</tissue>
    </source>
</reference>
<evidence type="ECO:0000313" key="2">
    <source>
        <dbReference type="EMBL" id="KAG8069713.1"/>
    </source>
</evidence>
<organism evidence="2 3">
    <name type="scientific">Zizania palustris</name>
    <name type="common">Northern wild rice</name>
    <dbReference type="NCBI Taxonomy" id="103762"/>
    <lineage>
        <taxon>Eukaryota</taxon>
        <taxon>Viridiplantae</taxon>
        <taxon>Streptophyta</taxon>
        <taxon>Embryophyta</taxon>
        <taxon>Tracheophyta</taxon>
        <taxon>Spermatophyta</taxon>
        <taxon>Magnoliopsida</taxon>
        <taxon>Liliopsida</taxon>
        <taxon>Poales</taxon>
        <taxon>Poaceae</taxon>
        <taxon>BOP clade</taxon>
        <taxon>Oryzoideae</taxon>
        <taxon>Oryzeae</taxon>
        <taxon>Zizaniinae</taxon>
        <taxon>Zizania</taxon>
    </lineage>
</organism>